<dbReference type="EMBL" id="LVVZ01000005">
    <property type="protein sequence ID" value="OKL45414.1"/>
    <property type="molecule type" value="Genomic_DNA"/>
</dbReference>
<accession>A0A1U7JL44</accession>
<keyword evidence="3" id="KW-1185">Reference proteome</keyword>
<dbReference type="Proteomes" id="UP000185783">
    <property type="component" value="Unassembled WGS sequence"/>
</dbReference>
<dbReference type="Gene3D" id="3.40.630.30">
    <property type="match status" value="1"/>
</dbReference>
<comment type="caution">
    <text evidence="2">The sequence shown here is derived from an EMBL/GenBank/DDBJ whole genome shotgun (WGS) entry which is preliminary data.</text>
</comment>
<feature type="domain" description="N-acetyltransferase" evidence="1">
    <location>
        <begin position="1"/>
        <end position="89"/>
    </location>
</feature>
<dbReference type="GO" id="GO:0016747">
    <property type="term" value="F:acyltransferase activity, transferring groups other than amino-acyl groups"/>
    <property type="evidence" value="ECO:0007669"/>
    <property type="project" value="InterPro"/>
</dbReference>
<dbReference type="InterPro" id="IPR000182">
    <property type="entry name" value="GNAT_dom"/>
</dbReference>
<dbReference type="RefSeq" id="WP_028480086.1">
    <property type="nucleotide sequence ID" value="NZ_LVVZ01000005.1"/>
</dbReference>
<dbReference type="STRING" id="197461.A3843_03580"/>
<reference evidence="2 3" key="1">
    <citation type="submission" date="2016-03" db="EMBL/GenBank/DDBJ databases">
        <title>Genome sequence of Nesiotobacter sp. nov., a moderately halophilic alphaproteobacterium isolated from the Yellow Sea, China.</title>
        <authorList>
            <person name="Zhang G."/>
            <person name="Zhang R."/>
        </authorList>
    </citation>
    <scope>NUCLEOTIDE SEQUENCE [LARGE SCALE GENOMIC DNA]</scope>
    <source>
        <strain evidence="2 3">WB1-6</strain>
    </source>
</reference>
<organism evidence="2 3">
    <name type="scientific">Pseudovibrio exalbescens</name>
    <dbReference type="NCBI Taxonomy" id="197461"/>
    <lineage>
        <taxon>Bacteria</taxon>
        <taxon>Pseudomonadati</taxon>
        <taxon>Pseudomonadota</taxon>
        <taxon>Alphaproteobacteria</taxon>
        <taxon>Hyphomicrobiales</taxon>
        <taxon>Stappiaceae</taxon>
        <taxon>Pseudovibrio</taxon>
    </lineage>
</organism>
<dbReference type="PROSITE" id="PS51186">
    <property type="entry name" value="GNAT"/>
    <property type="match status" value="1"/>
</dbReference>
<protein>
    <recommendedName>
        <fullName evidence="1">N-acetyltransferase domain-containing protein</fullName>
    </recommendedName>
</protein>
<name>A0A1U7JL44_9HYPH</name>
<evidence type="ECO:0000313" key="2">
    <source>
        <dbReference type="EMBL" id="OKL45414.1"/>
    </source>
</evidence>
<evidence type="ECO:0000259" key="1">
    <source>
        <dbReference type="PROSITE" id="PS51186"/>
    </source>
</evidence>
<dbReference type="AlphaFoldDB" id="A0A1U7JL44"/>
<dbReference type="Pfam" id="PF00583">
    <property type="entry name" value="Acetyltransf_1"/>
    <property type="match status" value="1"/>
</dbReference>
<sequence length="99" mass="10763">MHTRSAAQGFGGEISALYLLQEVHGQGLGAALFRKALCHLQHLGHSAFSLWVLEGNVSALKFYERFGGEPFDRECKVRSGGKLVEVAIGWRNIPAALPS</sequence>
<evidence type="ECO:0000313" key="3">
    <source>
        <dbReference type="Proteomes" id="UP000185783"/>
    </source>
</evidence>
<dbReference type="SUPFAM" id="SSF55729">
    <property type="entry name" value="Acyl-CoA N-acyltransferases (Nat)"/>
    <property type="match status" value="1"/>
</dbReference>
<proteinExistence type="predicted"/>
<dbReference type="InterPro" id="IPR016181">
    <property type="entry name" value="Acyl_CoA_acyltransferase"/>
</dbReference>
<gene>
    <name evidence="2" type="ORF">A3843_03580</name>
</gene>